<evidence type="ECO:0000313" key="1">
    <source>
        <dbReference type="EMBL" id="SMX27312.1"/>
    </source>
</evidence>
<dbReference type="RefSeq" id="WP_099243473.1">
    <property type="nucleotide sequence ID" value="NZ_FXXP01000001.1"/>
</dbReference>
<organism evidence="1 2">
    <name type="scientific">Pelagimonas phthalicica</name>
    <dbReference type="NCBI Taxonomy" id="1037362"/>
    <lineage>
        <taxon>Bacteria</taxon>
        <taxon>Pseudomonadati</taxon>
        <taxon>Pseudomonadota</taxon>
        <taxon>Alphaproteobacteria</taxon>
        <taxon>Rhodobacterales</taxon>
        <taxon>Roseobacteraceae</taxon>
        <taxon>Pelagimonas</taxon>
    </lineage>
</organism>
<sequence length="489" mass="51138">MPSRPFPSPLGSLSPFPRRLGLALLDARQSLASATWVNEGNGVFSTQINLADPHTPGGTGSNTTYFGVWHGSEFLDWIVGGADIAANLSTLAAEEAGFAVNVSGSTEQDIRSDASTTGPFDLFVKLPGGGDPTGQALFCSDKASHGFFNGQTVRKARMIGAFSKDSLGVSDYGDPATFVDCEVIGAGGHAWVGPALLTRHAAIGEPRSGMFDAAHGRASGAAVNFYSPQFNSDMGLTIDGLTAKNFAKAVYAHGSGNQCYRKVFVSGLVTIDNCRSGFDEDAVGAGLLPVYSAGILSDAELRVTAIDNMFKCAGVWEFLGGGRIDTTANPVTNTTNLVTFAGANSHLTLKDTVIAGGAANSLSYKNQLCVRSTGSVFNAPTLVLDNVRDESDNDKRFLWVRWPSDVTVEQSHLVLKGGTVLKDLADQAGRTNFPASITVEAGCTFGFGNRTGPELEAALTAAGVPHYISRDTTIVGVDGLVLSAPGWSH</sequence>
<name>A0A238JBH8_9RHOB</name>
<gene>
    <name evidence="1" type="ORF">TRP8649_01415</name>
</gene>
<proteinExistence type="predicted"/>
<evidence type="ECO:0000313" key="2">
    <source>
        <dbReference type="Proteomes" id="UP000225972"/>
    </source>
</evidence>
<dbReference type="Proteomes" id="UP000225972">
    <property type="component" value="Unassembled WGS sequence"/>
</dbReference>
<keyword evidence="2" id="KW-1185">Reference proteome</keyword>
<protein>
    <submittedName>
        <fullName evidence="1">Uncharacterized protein</fullName>
    </submittedName>
</protein>
<accession>A0A238JBH8</accession>
<dbReference type="AlphaFoldDB" id="A0A238JBH8"/>
<dbReference type="EMBL" id="FXXP01000001">
    <property type="protein sequence ID" value="SMX27312.1"/>
    <property type="molecule type" value="Genomic_DNA"/>
</dbReference>
<reference evidence="2" key="1">
    <citation type="submission" date="2017-05" db="EMBL/GenBank/DDBJ databases">
        <authorList>
            <person name="Rodrigo-Torres L."/>
            <person name="Arahal R. D."/>
            <person name="Lucena T."/>
        </authorList>
    </citation>
    <scope>NUCLEOTIDE SEQUENCE [LARGE SCALE GENOMIC DNA]</scope>
    <source>
        <strain evidence="2">CECT 8649</strain>
    </source>
</reference>